<proteinExistence type="predicted"/>
<dbReference type="GO" id="GO:0010181">
    <property type="term" value="F:FMN binding"/>
    <property type="evidence" value="ECO:0007669"/>
    <property type="project" value="TreeGrafter"/>
</dbReference>
<dbReference type="InterPro" id="IPR005025">
    <property type="entry name" value="FMN_Rdtase-like_dom"/>
</dbReference>
<evidence type="ECO:0000259" key="1">
    <source>
        <dbReference type="Pfam" id="PF03358"/>
    </source>
</evidence>
<dbReference type="InterPro" id="IPR029039">
    <property type="entry name" value="Flavoprotein-like_sf"/>
</dbReference>
<dbReference type="PANTHER" id="PTHR30543">
    <property type="entry name" value="CHROMATE REDUCTASE"/>
    <property type="match status" value="1"/>
</dbReference>
<organism evidence="2 3">
    <name type="scientific">Rhizobium lusitanum</name>
    <dbReference type="NCBI Taxonomy" id="293958"/>
    <lineage>
        <taxon>Bacteria</taxon>
        <taxon>Pseudomonadati</taxon>
        <taxon>Pseudomonadota</taxon>
        <taxon>Alphaproteobacteria</taxon>
        <taxon>Hyphomicrobiales</taxon>
        <taxon>Rhizobiaceae</taxon>
        <taxon>Rhizobium/Agrobacterium group</taxon>
        <taxon>Rhizobium</taxon>
    </lineage>
</organism>
<dbReference type="PANTHER" id="PTHR30543:SF21">
    <property type="entry name" value="NAD(P)H-DEPENDENT FMN REDUCTASE LOT6"/>
    <property type="match status" value="1"/>
</dbReference>
<reference evidence="2 3" key="1">
    <citation type="submission" date="2016-08" db="EMBL/GenBank/DDBJ databases">
        <authorList>
            <person name="Seilhamer J.J."/>
        </authorList>
    </citation>
    <scope>NUCLEOTIDE SEQUENCE [LARGE SCALE GENOMIC DNA]</scope>
    <source>
        <strain evidence="2 3">P1-7</strain>
    </source>
</reference>
<protein>
    <submittedName>
        <fullName evidence="2">NAD(P)H-dependent FMN reductase</fullName>
    </submittedName>
</protein>
<evidence type="ECO:0000313" key="3">
    <source>
        <dbReference type="Proteomes" id="UP000199205"/>
    </source>
</evidence>
<dbReference type="Pfam" id="PF03358">
    <property type="entry name" value="FMN_red"/>
    <property type="match status" value="1"/>
</dbReference>
<dbReference type="RefSeq" id="WP_037196314.1">
    <property type="nucleotide sequence ID" value="NZ_FMAF01000003.1"/>
</dbReference>
<dbReference type="GO" id="GO:0005829">
    <property type="term" value="C:cytosol"/>
    <property type="evidence" value="ECO:0007669"/>
    <property type="project" value="TreeGrafter"/>
</dbReference>
<dbReference type="InterPro" id="IPR050712">
    <property type="entry name" value="NAD(P)H-dep_reductase"/>
</dbReference>
<accession>A0A1C3UXN7</accession>
<name>A0A1C3UXN7_9HYPH</name>
<dbReference type="Gene3D" id="3.40.50.360">
    <property type="match status" value="1"/>
</dbReference>
<dbReference type="SUPFAM" id="SSF52218">
    <property type="entry name" value="Flavoproteins"/>
    <property type="match status" value="1"/>
</dbReference>
<dbReference type="Proteomes" id="UP000199205">
    <property type="component" value="Unassembled WGS sequence"/>
</dbReference>
<gene>
    <name evidence="2" type="ORF">GA0061101_103494</name>
</gene>
<feature type="domain" description="NADPH-dependent FMN reductase-like" evidence="1">
    <location>
        <begin position="10"/>
        <end position="140"/>
    </location>
</feature>
<dbReference type="GO" id="GO:0016491">
    <property type="term" value="F:oxidoreductase activity"/>
    <property type="evidence" value="ECO:0007669"/>
    <property type="project" value="InterPro"/>
</dbReference>
<dbReference type="EMBL" id="FMAF01000003">
    <property type="protein sequence ID" value="SCB20077.1"/>
    <property type="molecule type" value="Genomic_DNA"/>
</dbReference>
<dbReference type="OrthoDB" id="9812295at2"/>
<dbReference type="AlphaFoldDB" id="A0A1C3UXN7"/>
<sequence length="182" mass="19548">MSSRPLFLYALCGSQRQASASRRLLEALRLACPEGITIEICDLIAGLPIFSPDDEGERTPPVVAKFAGKIGEADGLIVSSPEYAHGIPGGFKNALDWLVSRDEVPFKPLMFAHASHRGDLVLEQLADVLQTMSLRIVSDAFLRLPIAGKGDEAQAAILSQARESGLLQTSLSRFAEAICTEA</sequence>
<evidence type="ECO:0000313" key="2">
    <source>
        <dbReference type="EMBL" id="SCB20077.1"/>
    </source>
</evidence>